<gene>
    <name evidence="1" type="ORF">SAMN04487859_11731</name>
</gene>
<dbReference type="EMBL" id="FOVP01000017">
    <property type="protein sequence ID" value="SFO14725.1"/>
    <property type="molecule type" value="Genomic_DNA"/>
</dbReference>
<evidence type="ECO:0000313" key="1">
    <source>
        <dbReference type="EMBL" id="SFO14725.1"/>
    </source>
</evidence>
<dbReference type="OrthoDB" id="7862860at2"/>
<evidence type="ECO:0008006" key="3">
    <source>
        <dbReference type="Google" id="ProtNLM"/>
    </source>
</evidence>
<dbReference type="SUPFAM" id="SSF140566">
    <property type="entry name" value="FlgN-like"/>
    <property type="match status" value="1"/>
</dbReference>
<accession>A0A1I5ET74</accession>
<dbReference type="InterPro" id="IPR036679">
    <property type="entry name" value="FlgN-like_sf"/>
</dbReference>
<dbReference type="RefSeq" id="WP_092840616.1">
    <property type="nucleotide sequence ID" value="NZ_FOVP01000017.1"/>
</dbReference>
<reference evidence="2" key="1">
    <citation type="submission" date="2016-10" db="EMBL/GenBank/DDBJ databases">
        <authorList>
            <person name="Varghese N."/>
            <person name="Submissions S."/>
        </authorList>
    </citation>
    <scope>NUCLEOTIDE SEQUENCE [LARGE SCALE GENOMIC DNA]</scope>
    <source>
        <strain evidence="2">DSM 28463</strain>
    </source>
</reference>
<dbReference type="AlphaFoldDB" id="A0A1I5ET74"/>
<dbReference type="STRING" id="1005928.SAMN04487859_11731"/>
<dbReference type="GO" id="GO:0044780">
    <property type="term" value="P:bacterial-type flagellum assembly"/>
    <property type="evidence" value="ECO:0007669"/>
    <property type="project" value="InterPro"/>
</dbReference>
<organism evidence="1 2">
    <name type="scientific">Roseovarius lutimaris</name>
    <dbReference type="NCBI Taxonomy" id="1005928"/>
    <lineage>
        <taxon>Bacteria</taxon>
        <taxon>Pseudomonadati</taxon>
        <taxon>Pseudomonadota</taxon>
        <taxon>Alphaproteobacteria</taxon>
        <taxon>Rhodobacterales</taxon>
        <taxon>Roseobacteraceae</taxon>
        <taxon>Roseovarius</taxon>
    </lineage>
</organism>
<dbReference type="Gene3D" id="1.20.58.300">
    <property type="entry name" value="FlgN-like"/>
    <property type="match status" value="1"/>
</dbReference>
<dbReference type="Proteomes" id="UP000198599">
    <property type="component" value="Unassembled WGS sequence"/>
</dbReference>
<sequence>MTHDAEQRITNRLDSLLEIEREALLRGDLQAITALVDEKESLIDALNAMTDSVPSDLKELQAKVTRNQALLDGALQGIRNVSARMAAFRRMRRSMETYDEFGHKQTILGEVERKVEKRA</sequence>
<name>A0A1I5ET74_9RHOB</name>
<proteinExistence type="predicted"/>
<keyword evidence="2" id="KW-1185">Reference proteome</keyword>
<protein>
    <recommendedName>
        <fullName evidence="3">FlgN protein</fullName>
    </recommendedName>
</protein>
<evidence type="ECO:0000313" key="2">
    <source>
        <dbReference type="Proteomes" id="UP000198599"/>
    </source>
</evidence>